<evidence type="ECO:0000313" key="2">
    <source>
        <dbReference type="Proteomes" id="UP001055156"/>
    </source>
</evidence>
<keyword evidence="2" id="KW-1185">Reference proteome</keyword>
<dbReference type="Gene3D" id="3.30.930.10">
    <property type="entry name" value="Bira Bifunctional Protein, Domain 2"/>
    <property type="match status" value="1"/>
</dbReference>
<dbReference type="RefSeq" id="WP_373325002.1">
    <property type="nucleotide sequence ID" value="NZ_BPQV01000007.1"/>
</dbReference>
<reference evidence="1" key="2">
    <citation type="submission" date="2021-08" db="EMBL/GenBank/DDBJ databases">
        <authorList>
            <person name="Tani A."/>
            <person name="Ola A."/>
            <person name="Ogura Y."/>
            <person name="Katsura K."/>
            <person name="Hayashi T."/>
        </authorList>
    </citation>
    <scope>NUCLEOTIDE SEQUENCE</scope>
    <source>
        <strain evidence="1">NBRC 15689</strain>
    </source>
</reference>
<dbReference type="Proteomes" id="UP001055156">
    <property type="component" value="Unassembled WGS sequence"/>
</dbReference>
<dbReference type="GO" id="GO:0016874">
    <property type="term" value="F:ligase activity"/>
    <property type="evidence" value="ECO:0007669"/>
    <property type="project" value="UniProtKB-KW"/>
</dbReference>
<proteinExistence type="predicted"/>
<keyword evidence="1" id="KW-0436">Ligase</keyword>
<dbReference type="NCBIfam" id="NF005479">
    <property type="entry name" value="PRK07080.1"/>
    <property type="match status" value="1"/>
</dbReference>
<dbReference type="InterPro" id="IPR045864">
    <property type="entry name" value="aa-tRNA-synth_II/BPL/LPL"/>
</dbReference>
<organism evidence="1 2">
    <name type="scientific">Methylobacterium organophilum</name>
    <dbReference type="NCBI Taxonomy" id="410"/>
    <lineage>
        <taxon>Bacteria</taxon>
        <taxon>Pseudomonadati</taxon>
        <taxon>Pseudomonadota</taxon>
        <taxon>Alphaproteobacteria</taxon>
        <taxon>Hyphomicrobiales</taxon>
        <taxon>Methylobacteriaceae</taxon>
        <taxon>Methylobacterium</taxon>
    </lineage>
</organism>
<gene>
    <name evidence="1" type="ORF">LKMONMHP_2579</name>
</gene>
<evidence type="ECO:0000313" key="1">
    <source>
        <dbReference type="EMBL" id="GJE27718.1"/>
    </source>
</evidence>
<comment type="caution">
    <text evidence="1">The sequence shown here is derived from an EMBL/GenBank/DDBJ whole genome shotgun (WGS) entry which is preliminary data.</text>
</comment>
<protein>
    <submittedName>
        <fullName evidence="1">Amino acid--[acyl-carrier-protein] ligase 1</fullName>
    </submittedName>
</protein>
<sequence length="310" mass="33810">MNMSVTGAPAAPPKQDPLDALFDAMFRPMDAQGVYARTGAYESVVEALAALISAKREAETEVFRFPPVMSRAHLERHGYLKSFPNLLGCVSCLDGTEQEILAIADRHATGGDWTSGLTTADLVLTPAACYPVYPIAAARGPVPEAGYRFDVACDCFRREPSRHLDRLQSFRMREYVTIGTPEQVAAFRERWIVKATALADQLGLPYTVEQASDPFFGRLGQIKAFSQLEAALKFELLVPLRGEAAGTACMSFNYHREHFGTTWDLRHADGEPAHTGCVAFGMDRLAVALFATHGAEIAAWPASVRAALSL</sequence>
<accession>A0ABQ4T8R8</accession>
<reference evidence="1" key="1">
    <citation type="journal article" date="2021" name="Front. Microbiol.">
        <title>Comprehensive Comparative Genomics and Phenotyping of Methylobacterium Species.</title>
        <authorList>
            <person name="Alessa O."/>
            <person name="Ogura Y."/>
            <person name="Fujitani Y."/>
            <person name="Takami H."/>
            <person name="Hayashi T."/>
            <person name="Sahin N."/>
            <person name="Tani A."/>
        </authorList>
    </citation>
    <scope>NUCLEOTIDE SEQUENCE</scope>
    <source>
        <strain evidence="1">NBRC 15689</strain>
    </source>
</reference>
<dbReference type="CDD" id="cd00670">
    <property type="entry name" value="Gly_His_Pro_Ser_Thr_tRS_core"/>
    <property type="match status" value="1"/>
</dbReference>
<dbReference type="SUPFAM" id="SSF55681">
    <property type="entry name" value="Class II aaRS and biotin synthetases"/>
    <property type="match status" value="1"/>
</dbReference>
<dbReference type="EMBL" id="BPQV01000007">
    <property type="protein sequence ID" value="GJE27718.1"/>
    <property type="molecule type" value="Genomic_DNA"/>
</dbReference>
<name>A0ABQ4T8R8_METOR</name>